<dbReference type="AlphaFoldDB" id="A0A1G7IMG7"/>
<dbReference type="InterPro" id="IPR021959">
    <property type="entry name" value="DUF3576"/>
</dbReference>
<name>A0A1G7IMG7_9RHOB</name>
<dbReference type="PROSITE" id="PS51257">
    <property type="entry name" value="PROKAR_LIPOPROTEIN"/>
    <property type="match status" value="1"/>
</dbReference>
<dbReference type="EMBL" id="FNAV01000013">
    <property type="protein sequence ID" value="SDF13499.1"/>
    <property type="molecule type" value="Genomic_DNA"/>
</dbReference>
<proteinExistence type="predicted"/>
<protein>
    <recommendedName>
        <fullName evidence="3">DUF3576 domain-containing protein</fullName>
    </recommendedName>
</protein>
<evidence type="ECO:0000313" key="2">
    <source>
        <dbReference type="Proteomes" id="UP000198994"/>
    </source>
</evidence>
<keyword evidence="2" id="KW-1185">Reference proteome</keyword>
<dbReference type="STRING" id="282683.SAMN04488105_11338"/>
<accession>A0A1G7IMG7</accession>
<dbReference type="Pfam" id="PF12100">
    <property type="entry name" value="DUF3576"/>
    <property type="match status" value="1"/>
</dbReference>
<sequence length="173" mass="18313">MNKVQMATGVVLTGGALMLSGCASWFDRQGADTRNVPPGNAATSQAIIEQEIYGAEGKPDSTIWDIFGSRPDPSEIGAVNKYIWNASLEVLDFLPVDSVDPFTGVITTGYGTPPGGGRAYRATILVTDPALDARSLNLALMTSSGPVDATTVRAIEDAILTRARQLRARDSKL</sequence>
<dbReference type="RefSeq" id="WP_165617151.1">
    <property type="nucleotide sequence ID" value="NZ_FNAV01000013.1"/>
</dbReference>
<organism evidence="1 2">
    <name type="scientific">Salipiger thiooxidans</name>
    <dbReference type="NCBI Taxonomy" id="282683"/>
    <lineage>
        <taxon>Bacteria</taxon>
        <taxon>Pseudomonadati</taxon>
        <taxon>Pseudomonadota</taxon>
        <taxon>Alphaproteobacteria</taxon>
        <taxon>Rhodobacterales</taxon>
        <taxon>Roseobacteraceae</taxon>
        <taxon>Salipiger</taxon>
    </lineage>
</organism>
<gene>
    <name evidence="1" type="ORF">SAMN04488105_11338</name>
</gene>
<dbReference type="Proteomes" id="UP000198994">
    <property type="component" value="Unassembled WGS sequence"/>
</dbReference>
<evidence type="ECO:0000313" key="1">
    <source>
        <dbReference type="EMBL" id="SDF13499.1"/>
    </source>
</evidence>
<reference evidence="2" key="1">
    <citation type="submission" date="2016-10" db="EMBL/GenBank/DDBJ databases">
        <authorList>
            <person name="Varghese N."/>
            <person name="Submissions S."/>
        </authorList>
    </citation>
    <scope>NUCLEOTIDE SEQUENCE [LARGE SCALE GENOMIC DNA]</scope>
    <source>
        <strain evidence="2">DSM 10146</strain>
    </source>
</reference>
<evidence type="ECO:0008006" key="3">
    <source>
        <dbReference type="Google" id="ProtNLM"/>
    </source>
</evidence>